<gene>
    <name evidence="3" type="ORF">ALQ53_100266</name>
</gene>
<dbReference type="Proteomes" id="UP000269335">
    <property type="component" value="Unassembled WGS sequence"/>
</dbReference>
<feature type="region of interest" description="Disordered" evidence="1">
    <location>
        <begin position="1"/>
        <end position="24"/>
    </location>
</feature>
<name>A0AB37Q5Z5_PSECA</name>
<dbReference type="AlphaFoldDB" id="A0AB37Q5Z5"/>
<sequence length="177" mass="20369">MFRGPTDYVRHTRNHHRSGRENHSGRVDLAAALARRQAGDFSTTGCVTTSSYQWKPIMKMELFDARSVTDDKAIYLVNVVQVNEGAQDLAIEILEEAVSYVARTYSAFQWSRLMKSTDGKTVINQAQWSDQKQFESLFQDEEFLSRYRRLEEAGTWEYHLYGVAEYITPETALQKVG</sequence>
<reference evidence="3 4" key="1">
    <citation type="submission" date="2018-08" db="EMBL/GenBank/DDBJ databases">
        <title>Recombination of ecologically and evolutionarily significant loci maintains genetic cohesion in the Pseudomonas syringae species complex.</title>
        <authorList>
            <person name="Dillon M."/>
            <person name="Thakur S."/>
            <person name="Almeida R.N.D."/>
            <person name="Weir B.S."/>
            <person name="Guttman D.S."/>
        </authorList>
    </citation>
    <scope>NUCLEOTIDE SEQUENCE [LARGE SCALE GENOMIC DNA]</scope>
    <source>
        <strain evidence="3 4">ICMP 15201</strain>
    </source>
</reference>
<accession>A0AB37Q5Z5</accession>
<organism evidence="3 4">
    <name type="scientific">Pseudomonas cannabina</name>
    <dbReference type="NCBI Taxonomy" id="86840"/>
    <lineage>
        <taxon>Bacteria</taxon>
        <taxon>Pseudomonadati</taxon>
        <taxon>Pseudomonadota</taxon>
        <taxon>Gammaproteobacteria</taxon>
        <taxon>Pseudomonadales</taxon>
        <taxon>Pseudomonadaceae</taxon>
        <taxon>Pseudomonas</taxon>
    </lineage>
</organism>
<comment type="caution">
    <text evidence="3">The sequence shown here is derived from an EMBL/GenBank/DDBJ whole genome shotgun (WGS) entry which is preliminary data.</text>
</comment>
<dbReference type="Pfam" id="PF03992">
    <property type="entry name" value="ABM"/>
    <property type="match status" value="1"/>
</dbReference>
<dbReference type="SUPFAM" id="SSF54909">
    <property type="entry name" value="Dimeric alpha+beta barrel"/>
    <property type="match status" value="1"/>
</dbReference>
<protein>
    <recommendedName>
        <fullName evidence="2">ABM domain-containing protein</fullName>
    </recommendedName>
</protein>
<dbReference type="InterPro" id="IPR011008">
    <property type="entry name" value="Dimeric_a/b-barrel"/>
</dbReference>
<dbReference type="InterPro" id="IPR007138">
    <property type="entry name" value="ABM_dom"/>
</dbReference>
<proteinExistence type="predicted"/>
<feature type="domain" description="ABM" evidence="2">
    <location>
        <begin position="74"/>
        <end position="143"/>
    </location>
</feature>
<dbReference type="Gene3D" id="3.30.70.100">
    <property type="match status" value="1"/>
</dbReference>
<evidence type="ECO:0000313" key="4">
    <source>
        <dbReference type="Proteomes" id="UP000269335"/>
    </source>
</evidence>
<evidence type="ECO:0000259" key="2">
    <source>
        <dbReference type="Pfam" id="PF03992"/>
    </source>
</evidence>
<evidence type="ECO:0000313" key="3">
    <source>
        <dbReference type="EMBL" id="RMN77907.1"/>
    </source>
</evidence>
<evidence type="ECO:0000256" key="1">
    <source>
        <dbReference type="SAM" id="MobiDB-lite"/>
    </source>
</evidence>
<dbReference type="EMBL" id="RBPH01000220">
    <property type="protein sequence ID" value="RMN77907.1"/>
    <property type="molecule type" value="Genomic_DNA"/>
</dbReference>